<dbReference type="GO" id="GO:0036503">
    <property type="term" value="P:ERAD pathway"/>
    <property type="evidence" value="ECO:0007669"/>
    <property type="project" value="TreeGrafter"/>
</dbReference>
<feature type="region of interest" description="Disordered" evidence="2">
    <location>
        <begin position="299"/>
        <end position="390"/>
    </location>
</feature>
<feature type="region of interest" description="Disordered" evidence="2">
    <location>
        <begin position="199"/>
        <end position="252"/>
    </location>
</feature>
<gene>
    <name evidence="5" type="ORF">EGYM00163_LOCUS28192</name>
</gene>
<organism evidence="5">
    <name type="scientific">Eutreptiella gymnastica</name>
    <dbReference type="NCBI Taxonomy" id="73025"/>
    <lineage>
        <taxon>Eukaryota</taxon>
        <taxon>Discoba</taxon>
        <taxon>Euglenozoa</taxon>
        <taxon>Euglenida</taxon>
        <taxon>Spirocuta</taxon>
        <taxon>Euglenophyceae</taxon>
        <taxon>Eutreptiales</taxon>
        <taxon>Eutreptiaceae</taxon>
        <taxon>Eutreptiella</taxon>
    </lineage>
</organism>
<dbReference type="Gene3D" id="1.10.287.110">
    <property type="entry name" value="DnaJ domain"/>
    <property type="match status" value="1"/>
</dbReference>
<dbReference type="InterPro" id="IPR036869">
    <property type="entry name" value="J_dom_sf"/>
</dbReference>
<feature type="compositionally biased region" description="Polar residues" evidence="2">
    <location>
        <begin position="340"/>
        <end position="355"/>
    </location>
</feature>
<dbReference type="GO" id="GO:0005783">
    <property type="term" value="C:endoplasmic reticulum"/>
    <property type="evidence" value="ECO:0007669"/>
    <property type="project" value="TreeGrafter"/>
</dbReference>
<dbReference type="Pfam" id="PF00226">
    <property type="entry name" value="DnaJ"/>
    <property type="match status" value="1"/>
</dbReference>
<dbReference type="PROSITE" id="PS50076">
    <property type="entry name" value="DNAJ_2"/>
    <property type="match status" value="1"/>
</dbReference>
<feature type="domain" description="J" evidence="4">
    <location>
        <begin position="23"/>
        <end position="85"/>
    </location>
</feature>
<dbReference type="AlphaFoldDB" id="A0A7S4FW16"/>
<dbReference type="SMART" id="SM00271">
    <property type="entry name" value="DnaJ"/>
    <property type="match status" value="1"/>
</dbReference>
<dbReference type="SUPFAM" id="SSF46565">
    <property type="entry name" value="Chaperone J-domain"/>
    <property type="match status" value="1"/>
</dbReference>
<evidence type="ECO:0000313" key="5">
    <source>
        <dbReference type="EMBL" id="CAE0817030.1"/>
    </source>
</evidence>
<evidence type="ECO:0000256" key="1">
    <source>
        <dbReference type="ARBA" id="ARBA00023186"/>
    </source>
</evidence>
<evidence type="ECO:0000256" key="3">
    <source>
        <dbReference type="SAM" id="Phobius"/>
    </source>
</evidence>
<evidence type="ECO:0000259" key="4">
    <source>
        <dbReference type="PROSITE" id="PS50076"/>
    </source>
</evidence>
<keyword evidence="3" id="KW-0472">Membrane</keyword>
<keyword evidence="3" id="KW-1133">Transmembrane helix</keyword>
<dbReference type="CDD" id="cd06257">
    <property type="entry name" value="DnaJ"/>
    <property type="match status" value="1"/>
</dbReference>
<feature type="compositionally biased region" description="Polar residues" evidence="2">
    <location>
        <begin position="199"/>
        <end position="226"/>
    </location>
</feature>
<dbReference type="InterPro" id="IPR001623">
    <property type="entry name" value="DnaJ_domain"/>
</dbReference>
<dbReference type="PRINTS" id="PR00625">
    <property type="entry name" value="JDOMAIN"/>
</dbReference>
<reference evidence="5" key="1">
    <citation type="submission" date="2021-01" db="EMBL/GenBank/DDBJ databases">
        <authorList>
            <person name="Corre E."/>
            <person name="Pelletier E."/>
            <person name="Niang G."/>
            <person name="Scheremetjew M."/>
            <person name="Finn R."/>
            <person name="Kale V."/>
            <person name="Holt S."/>
            <person name="Cochrane G."/>
            <person name="Meng A."/>
            <person name="Brown T."/>
            <person name="Cohen L."/>
        </authorList>
    </citation>
    <scope>NUCLEOTIDE SEQUENCE</scope>
    <source>
        <strain evidence="5">CCMP1594</strain>
    </source>
</reference>
<accession>A0A7S4FW16</accession>
<feature type="transmembrane region" description="Helical" evidence="3">
    <location>
        <begin position="134"/>
        <end position="157"/>
    </location>
</feature>
<protein>
    <recommendedName>
        <fullName evidence="4">J domain-containing protein</fullName>
    </recommendedName>
</protein>
<dbReference type="GO" id="GO:0051787">
    <property type="term" value="F:misfolded protein binding"/>
    <property type="evidence" value="ECO:0007669"/>
    <property type="project" value="TreeGrafter"/>
</dbReference>
<proteinExistence type="predicted"/>
<dbReference type="PANTHER" id="PTHR44360:SF1">
    <property type="entry name" value="DNAJ HOMOLOG SUBFAMILY B MEMBER 9"/>
    <property type="match status" value="1"/>
</dbReference>
<keyword evidence="3" id="KW-0812">Transmembrane</keyword>
<dbReference type="InterPro" id="IPR051948">
    <property type="entry name" value="Hsp70_co-chaperone_J-domain"/>
</dbReference>
<sequence>MLRFRTTIQGARGVLLFSTQTLNPYEVLGVAVGASPEQITARYRALALKYHPDRYKGSDVRFKTINEAYRTLMDGSAKIAYGSNSNGHSAAANEYWYQEHKPRPPPPAPPPFWTQYVPSSVAQYYALRTVSEKLVINGVLAMVVIALLCATMVLTLFQSSANSKVKMQLTSEQRKEYMDEVKKGRGHWNRQFQRQFCANDSKTGATVKDQASGSSPATEQVENPQHVTWAVLGNTPDTTGHPAPSAGAPQEEWDRYWDRNRKMKEWWDKKLQNHKPSSKLRKPYPWGGIVEKDGMLIDSAGNRAPVNPSSTPAPKPLPAPSTPDVTAPAHDTVRPATAPGTGSPTQHPPSATAQGSMPPPPSQTHPRVSPSSVGLPSTPPEPVQSPHGTA</sequence>
<dbReference type="GO" id="GO:0051087">
    <property type="term" value="F:protein-folding chaperone binding"/>
    <property type="evidence" value="ECO:0007669"/>
    <property type="project" value="TreeGrafter"/>
</dbReference>
<feature type="compositionally biased region" description="Polar residues" evidence="2">
    <location>
        <begin position="364"/>
        <end position="375"/>
    </location>
</feature>
<keyword evidence="1" id="KW-0143">Chaperone</keyword>
<feature type="compositionally biased region" description="Pro residues" evidence="2">
    <location>
        <begin position="311"/>
        <end position="321"/>
    </location>
</feature>
<dbReference type="EMBL" id="HBJA01080632">
    <property type="protein sequence ID" value="CAE0817030.1"/>
    <property type="molecule type" value="Transcribed_RNA"/>
</dbReference>
<name>A0A7S4FW16_9EUGL</name>
<evidence type="ECO:0000256" key="2">
    <source>
        <dbReference type="SAM" id="MobiDB-lite"/>
    </source>
</evidence>
<dbReference type="PANTHER" id="PTHR44360">
    <property type="entry name" value="DNAJ HOMOLOG SUBFAMILY B MEMBER 9"/>
    <property type="match status" value="1"/>
</dbReference>